<dbReference type="RefSeq" id="XP_037212531.1">
    <property type="nucleotide sequence ID" value="XM_037350503.1"/>
</dbReference>
<keyword evidence="5" id="KW-1185">Reference proteome</keyword>
<feature type="compositionally biased region" description="Low complexity" evidence="3">
    <location>
        <begin position="35"/>
        <end position="44"/>
    </location>
</feature>
<dbReference type="Gene3D" id="1.50.10.10">
    <property type="match status" value="1"/>
</dbReference>
<proteinExistence type="inferred from homology"/>
<dbReference type="PANTHER" id="PTHR36845">
    <property type="entry name" value="HYDROLASE, PUTATIVE (AFU_ORTHOLOGUE AFUA_7G05090)-RELATED"/>
    <property type="match status" value="1"/>
</dbReference>
<comment type="similarity">
    <text evidence="2">Belongs to the glycosyl hydrolase 88 family.</text>
</comment>
<feature type="region of interest" description="Disordered" evidence="3">
    <location>
        <begin position="17"/>
        <end position="59"/>
    </location>
</feature>
<accession>A0A8H5WA84</accession>
<evidence type="ECO:0000313" key="4">
    <source>
        <dbReference type="EMBL" id="KAF5650824.1"/>
    </source>
</evidence>
<evidence type="ECO:0000256" key="3">
    <source>
        <dbReference type="SAM" id="MobiDB-lite"/>
    </source>
</evidence>
<organism evidence="4 5">
    <name type="scientific">Fusarium tjaetaba</name>
    <dbReference type="NCBI Taxonomy" id="1567544"/>
    <lineage>
        <taxon>Eukaryota</taxon>
        <taxon>Fungi</taxon>
        <taxon>Dikarya</taxon>
        <taxon>Ascomycota</taxon>
        <taxon>Pezizomycotina</taxon>
        <taxon>Sordariomycetes</taxon>
        <taxon>Hypocreomycetidae</taxon>
        <taxon>Hypocreales</taxon>
        <taxon>Nectriaceae</taxon>
        <taxon>Fusarium</taxon>
        <taxon>Fusarium fujikuroi species complex</taxon>
    </lineage>
</organism>
<sequence>MANHQSIKMTFEITPCSQEGASAGSGMGGPSFLPESSESSKSTTVLHDTPLSPPAQMTATTYPKTTIGQDLSELFAENVVAKLYRTAIEPIMYSNDSGAPSLDFIPNAYPEEVPQDGAEKGHYVMREPEFWTSGFFPGSLYCLLERLVRYPKSVRLSPQFSLSGGSVDIARIRSDLQSLCRSWTKPLHAMASRTDTHDLGFMIMPALQRDWELTGNAESLDTILQAADSLASRFVPSAGAIRSWDERIQKNIQITCQETNCILIIDSMCNMDLLYYAASHSRDHERLCAIATTHATTLLRTHLRPEPQVVVSEDAYRGQWYSSYHVANVDPKTGLIKQHFTAQGYSDPSIWARGQAWGILGYAQTYMWTKDRKFLQASCGLAEYFLYRLETSPGCVETRIGEGMVDNSTGRHRRGRHVPLWDFDAPIGDPANPLRDSSAGAIAADGMLVLSQGLAGLGYDHLATRFRNASLDIMRDLVNFSLAPEKAEIVRGANGQVEVRDVSPGHTFAGLLKHGTANNNENSLRVYANHGLVYGDYYFMEYGNRLLSMGLE</sequence>
<reference evidence="4 5" key="1">
    <citation type="submission" date="2020-05" db="EMBL/GenBank/DDBJ databases">
        <title>Identification and distribution of gene clusters putatively required for synthesis of sphingolipid metabolism inhibitors in phylogenetically diverse species of the filamentous fungus Fusarium.</title>
        <authorList>
            <person name="Kim H.-S."/>
            <person name="Busman M."/>
            <person name="Brown D.W."/>
            <person name="Divon H."/>
            <person name="Uhlig S."/>
            <person name="Proctor R.H."/>
        </authorList>
    </citation>
    <scope>NUCLEOTIDE SEQUENCE [LARGE SCALE GENOMIC DNA]</scope>
    <source>
        <strain evidence="4 5">NRRL 66243</strain>
    </source>
</reference>
<dbReference type="InterPro" id="IPR012341">
    <property type="entry name" value="6hp_glycosidase-like_sf"/>
</dbReference>
<dbReference type="GO" id="GO:0000272">
    <property type="term" value="P:polysaccharide catabolic process"/>
    <property type="evidence" value="ECO:0007669"/>
    <property type="project" value="TreeGrafter"/>
</dbReference>
<evidence type="ECO:0000256" key="1">
    <source>
        <dbReference type="ARBA" id="ARBA00022801"/>
    </source>
</evidence>
<dbReference type="GO" id="GO:0052757">
    <property type="term" value="F:chondroitin hydrolase activity"/>
    <property type="evidence" value="ECO:0007669"/>
    <property type="project" value="TreeGrafter"/>
</dbReference>
<dbReference type="EMBL" id="JAAQRI010000011">
    <property type="protein sequence ID" value="KAF5650824.1"/>
    <property type="molecule type" value="Genomic_DNA"/>
</dbReference>
<dbReference type="PANTHER" id="PTHR36845:SF1">
    <property type="entry name" value="HYDROLASE, PUTATIVE (AFU_ORTHOLOGUE AFUA_7G05090)-RELATED"/>
    <property type="match status" value="1"/>
</dbReference>
<dbReference type="OrthoDB" id="2317065at2759"/>
<dbReference type="Proteomes" id="UP000530670">
    <property type="component" value="Unassembled WGS sequence"/>
</dbReference>
<gene>
    <name evidence="4" type="ORF">FTJAE_413</name>
</gene>
<comment type="caution">
    <text evidence="4">The sequence shown here is derived from an EMBL/GenBank/DDBJ whole genome shotgun (WGS) entry which is preliminary data.</text>
</comment>
<keyword evidence="1 4" id="KW-0378">Hydrolase</keyword>
<dbReference type="InterPro" id="IPR052369">
    <property type="entry name" value="UG_Glycosaminoglycan_Hydrolase"/>
</dbReference>
<dbReference type="SUPFAM" id="SSF48208">
    <property type="entry name" value="Six-hairpin glycosidases"/>
    <property type="match status" value="1"/>
</dbReference>
<dbReference type="AlphaFoldDB" id="A0A8H5WA84"/>
<name>A0A8H5WA84_9HYPO</name>
<dbReference type="GeneID" id="59302773"/>
<dbReference type="InterPro" id="IPR008928">
    <property type="entry name" value="6-hairpin_glycosidase_sf"/>
</dbReference>
<evidence type="ECO:0000313" key="5">
    <source>
        <dbReference type="Proteomes" id="UP000530670"/>
    </source>
</evidence>
<protein>
    <submittedName>
        <fullName evidence="4">Unsaturated glucuronyl hydrolase</fullName>
    </submittedName>
</protein>
<evidence type="ECO:0000256" key="2">
    <source>
        <dbReference type="ARBA" id="ARBA00038358"/>
    </source>
</evidence>